<dbReference type="Gene3D" id="2.30.30.830">
    <property type="match status" value="1"/>
</dbReference>
<proteinExistence type="predicted"/>
<dbReference type="KEGG" id="ttp:E6P07_12130"/>
<dbReference type="Pfam" id="PF04351">
    <property type="entry name" value="PilP"/>
    <property type="match status" value="1"/>
</dbReference>
<feature type="region of interest" description="Disordered" evidence="1">
    <location>
        <begin position="60"/>
        <end position="90"/>
    </location>
</feature>
<name>A0A6I6EHE2_THETI</name>
<evidence type="ECO:0000313" key="3">
    <source>
        <dbReference type="Proteomes" id="UP000426424"/>
    </source>
</evidence>
<dbReference type="EMBL" id="CP039268">
    <property type="protein sequence ID" value="QGU33660.1"/>
    <property type="molecule type" value="Genomic_DNA"/>
</dbReference>
<dbReference type="PIRSF" id="PIRSF016481">
    <property type="entry name" value="Pilus_assembly_PilP"/>
    <property type="match status" value="1"/>
</dbReference>
<dbReference type="Proteomes" id="UP000426424">
    <property type="component" value="Chromosome"/>
</dbReference>
<evidence type="ECO:0000256" key="1">
    <source>
        <dbReference type="SAM" id="MobiDB-lite"/>
    </source>
</evidence>
<dbReference type="OrthoDB" id="5296580at2"/>
<sequence length="172" mass="19214">MITHRLPWFPAVLLLAGCGSHDMSDLQSYVQQVNARPPGPIEPLPTIEPVETFVYEPGERRDPFQSDVQPESEQLAVTDNGLAPDPNRPKEELENYPLDSLRMVGTLEQNDTRWALIRTQEGIVHRVTVGNYMGQNYGQIISIGLDAIQLNEIVSDAPGQWRERPASVALSK</sequence>
<dbReference type="PROSITE" id="PS51257">
    <property type="entry name" value="PROKAR_LIPOPROTEIN"/>
    <property type="match status" value="1"/>
</dbReference>
<reference evidence="2 3" key="1">
    <citation type="submission" date="2019-12" db="EMBL/GenBank/DDBJ databases">
        <title>The complete genome of the thermophilic, anoxygenic phototrophic gammaproteobacterium Thermochromatium tepidum.</title>
        <authorList>
            <person name="Sattley W.M."/>
            <person name="Swingley W.D."/>
            <person name="Burchell B.M."/>
            <person name="Gurbani S.A."/>
            <person name="Kujawa C.M."/>
            <person name="Nuccio D.A."/>
            <person name="Schladweiler J."/>
            <person name="Shaffer K.N."/>
            <person name="Stokes L.M."/>
            <person name="Touchman J.W."/>
            <person name="Blankenship R.E."/>
            <person name="Madigan M.T."/>
        </authorList>
    </citation>
    <scope>NUCLEOTIDE SEQUENCE [LARGE SCALE GENOMIC DNA]</scope>
    <source>
        <strain evidence="2 3">ATCC 43061</strain>
    </source>
</reference>
<protein>
    <submittedName>
        <fullName evidence="2">Pilus assembly protein PilP</fullName>
    </submittedName>
</protein>
<keyword evidence="3" id="KW-1185">Reference proteome</keyword>
<gene>
    <name evidence="2" type="ORF">E6P07_12130</name>
</gene>
<evidence type="ECO:0000313" key="2">
    <source>
        <dbReference type="EMBL" id="QGU33660.1"/>
    </source>
</evidence>
<dbReference type="RefSeq" id="WP_153975849.1">
    <property type="nucleotide sequence ID" value="NZ_CP039268.1"/>
</dbReference>
<dbReference type="InterPro" id="IPR007446">
    <property type="entry name" value="PilP"/>
</dbReference>
<accession>A0A6I6EHE2</accession>
<dbReference type="AlphaFoldDB" id="A0A6I6EHE2"/>
<feature type="compositionally biased region" description="Polar residues" evidence="1">
    <location>
        <begin position="66"/>
        <end position="77"/>
    </location>
</feature>
<organism evidence="2 3">
    <name type="scientific">Thermochromatium tepidum ATCC 43061</name>
    <dbReference type="NCBI Taxonomy" id="316276"/>
    <lineage>
        <taxon>Bacteria</taxon>
        <taxon>Pseudomonadati</taxon>
        <taxon>Pseudomonadota</taxon>
        <taxon>Gammaproteobacteria</taxon>
        <taxon>Chromatiales</taxon>
        <taxon>Chromatiaceae</taxon>
        <taxon>Thermochromatium</taxon>
    </lineage>
</organism>